<reference evidence="1" key="1">
    <citation type="submission" date="2020-05" db="EMBL/GenBank/DDBJ databases">
        <title>Identification of trans-AT polyketide cluster in two marine bacteria, producers of a novel glutaramide-containing polyketide sesbanimide D and analogs.</title>
        <authorList>
            <person name="Kacar D."/>
            <person name="Rodriguez P."/>
            <person name="Canedo L."/>
            <person name="Gonzalez E."/>
            <person name="Galan B."/>
            <person name="De La Calle F."/>
            <person name="Garcia J.L."/>
        </authorList>
    </citation>
    <scope>NUCLEOTIDE SEQUENCE</scope>
    <source>
        <strain evidence="1">PHM038</strain>
    </source>
</reference>
<evidence type="ECO:0000313" key="1">
    <source>
        <dbReference type="EMBL" id="MBD1549653.1"/>
    </source>
</evidence>
<evidence type="ECO:0000313" key="2">
    <source>
        <dbReference type="Proteomes" id="UP000598467"/>
    </source>
</evidence>
<name>A0A926S7H3_9HYPH</name>
<dbReference type="AlphaFoldDB" id="A0A926S7H3"/>
<dbReference type="Proteomes" id="UP000598467">
    <property type="component" value="Unassembled WGS sequence"/>
</dbReference>
<sequence length="349" mass="40346">MLFNIEHDQGYAIQGYFVPDGFSETATIAVYSKETLLAEIPCTQVREAVLQSRRHDTGEIGFQLDETLIPNLQAYSDLSIFDRKTGILIYQRFNDAYHVPLKLFRMEFSLLQDIRIDNFVRPYFQYHAAKIDNYGHETALQAFHLNLVRSSFISGRLMFRNYEQFFDKDYQAIAAIPDPYQNFAERLVLFSRFKTINETLIPERDRIQFSIVADYFEGLDLKNIKEIKNKLEKMPKTVRSHFRSPIVHQLVSTMPGQTIDRLSVPLALDALSRFRLVTLAETPDRYANGIAALLGTDANAIRPRTIHENIVGFASKLSEIHVIETLLEEDLIFYHFLQQALSMSNEFSL</sequence>
<comment type="caution">
    <text evidence="1">The sequence shown here is derived from an EMBL/GenBank/DDBJ whole genome shotgun (WGS) entry which is preliminary data.</text>
</comment>
<organism evidence="1 2">
    <name type="scientific">Roseibium aggregatum</name>
    <dbReference type="NCBI Taxonomy" id="187304"/>
    <lineage>
        <taxon>Bacteria</taxon>
        <taxon>Pseudomonadati</taxon>
        <taxon>Pseudomonadota</taxon>
        <taxon>Alphaproteobacteria</taxon>
        <taxon>Hyphomicrobiales</taxon>
        <taxon>Stappiaceae</taxon>
        <taxon>Roseibium</taxon>
    </lineage>
</organism>
<dbReference type="RefSeq" id="WP_190294344.1">
    <property type="nucleotide sequence ID" value="NZ_JABFCZ010000049.1"/>
</dbReference>
<accession>A0A926S7H3</accession>
<dbReference type="EMBL" id="JABFCZ010000049">
    <property type="protein sequence ID" value="MBD1549653.1"/>
    <property type="molecule type" value="Genomic_DNA"/>
</dbReference>
<protein>
    <submittedName>
        <fullName evidence="1">Uncharacterized protein</fullName>
    </submittedName>
</protein>
<gene>
    <name evidence="1" type="ORF">HK439_25650</name>
</gene>
<proteinExistence type="predicted"/>